<accession>A0ABS4SEY4</accession>
<evidence type="ECO:0000313" key="3">
    <source>
        <dbReference type="Proteomes" id="UP000781958"/>
    </source>
</evidence>
<reference evidence="2 3" key="1">
    <citation type="submission" date="2021-03" db="EMBL/GenBank/DDBJ databases">
        <title>Genomic Encyclopedia of Type Strains, Phase III (KMG-III): the genomes of soil and plant-associated and newly described type strains.</title>
        <authorList>
            <person name="Whitman W."/>
        </authorList>
    </citation>
    <scope>NUCLEOTIDE SEQUENCE [LARGE SCALE GENOMIC DNA]</scope>
    <source>
        <strain evidence="2 3">IMMIB AFH-6</strain>
    </source>
</reference>
<dbReference type="Proteomes" id="UP000781958">
    <property type="component" value="Unassembled WGS sequence"/>
</dbReference>
<dbReference type="EMBL" id="JAGINP010000002">
    <property type="protein sequence ID" value="MBP2291057.1"/>
    <property type="molecule type" value="Genomic_DNA"/>
</dbReference>
<keyword evidence="1" id="KW-0472">Membrane</keyword>
<protein>
    <submittedName>
        <fullName evidence="2">Uncharacterized protein</fullName>
    </submittedName>
</protein>
<evidence type="ECO:0000313" key="2">
    <source>
        <dbReference type="EMBL" id="MBP2291057.1"/>
    </source>
</evidence>
<name>A0ABS4SEY4_9PROT</name>
<feature type="transmembrane region" description="Helical" evidence="1">
    <location>
        <begin position="6"/>
        <end position="26"/>
    </location>
</feature>
<keyword evidence="3" id="KW-1185">Reference proteome</keyword>
<gene>
    <name evidence="2" type="ORF">J2851_000799</name>
</gene>
<keyword evidence="1" id="KW-1133">Transmembrane helix</keyword>
<dbReference type="RefSeq" id="WP_246500396.1">
    <property type="nucleotide sequence ID" value="NZ_JAGINP010000002.1"/>
</dbReference>
<sequence length="59" mass="6527">MSDLTITCAVLGIAFLIAIAVIVVMIRQSGESERIYQEELEEHRAELAAEHAAGREDTR</sequence>
<evidence type="ECO:0000256" key="1">
    <source>
        <dbReference type="SAM" id="Phobius"/>
    </source>
</evidence>
<proteinExistence type="predicted"/>
<organism evidence="2 3">
    <name type="scientific">Azospirillum rugosum</name>
    <dbReference type="NCBI Taxonomy" id="416170"/>
    <lineage>
        <taxon>Bacteria</taxon>
        <taxon>Pseudomonadati</taxon>
        <taxon>Pseudomonadota</taxon>
        <taxon>Alphaproteobacteria</taxon>
        <taxon>Rhodospirillales</taxon>
        <taxon>Azospirillaceae</taxon>
        <taxon>Azospirillum</taxon>
    </lineage>
</organism>
<comment type="caution">
    <text evidence="2">The sequence shown here is derived from an EMBL/GenBank/DDBJ whole genome shotgun (WGS) entry which is preliminary data.</text>
</comment>
<keyword evidence="1" id="KW-0812">Transmembrane</keyword>